<proteinExistence type="predicted"/>
<organism evidence="2 3">
    <name type="scientific">Hippocampus comes</name>
    <name type="common">Tiger tail seahorse</name>
    <dbReference type="NCBI Taxonomy" id="109280"/>
    <lineage>
        <taxon>Eukaryota</taxon>
        <taxon>Metazoa</taxon>
        <taxon>Chordata</taxon>
        <taxon>Craniata</taxon>
        <taxon>Vertebrata</taxon>
        <taxon>Euteleostomi</taxon>
        <taxon>Actinopterygii</taxon>
        <taxon>Neopterygii</taxon>
        <taxon>Teleostei</taxon>
        <taxon>Neoteleostei</taxon>
        <taxon>Acanthomorphata</taxon>
        <taxon>Syngnathiaria</taxon>
        <taxon>Syngnathiformes</taxon>
        <taxon>Syngnathoidei</taxon>
        <taxon>Syngnathidae</taxon>
        <taxon>Hippocampus</taxon>
    </lineage>
</organism>
<sequence length="105" mass="11725">MASRAALLKWCSQTCTTYPQVEITNLSTSFRDGLAFCAIIHSHRPDLIHFSSLSRANVYENNKLAFEVAETKLGIPAFLIPKEMLAAEVQNTTLPLLLLLCLFLK</sequence>
<protein>
    <recommendedName>
        <fullName evidence="1">Calponin-homology (CH) domain-containing protein</fullName>
    </recommendedName>
</protein>
<dbReference type="PROSITE" id="PS50021">
    <property type="entry name" value="CH"/>
    <property type="match status" value="1"/>
</dbReference>
<evidence type="ECO:0000313" key="2">
    <source>
        <dbReference type="Ensembl" id="ENSHCOP00000020247.1"/>
    </source>
</evidence>
<dbReference type="STRING" id="109280.ENSHCOP00000020247"/>
<dbReference type="GeneTree" id="ENSGT00940000156057"/>
<keyword evidence="3" id="KW-1185">Reference proteome</keyword>
<reference evidence="2" key="1">
    <citation type="submission" date="2025-08" db="UniProtKB">
        <authorList>
            <consortium name="Ensembl"/>
        </authorList>
    </citation>
    <scope>IDENTIFICATION</scope>
</reference>
<evidence type="ECO:0000313" key="3">
    <source>
        <dbReference type="Proteomes" id="UP000264820"/>
    </source>
</evidence>
<dbReference type="AlphaFoldDB" id="A0A3Q2Z2Q0"/>
<dbReference type="SMART" id="SM00033">
    <property type="entry name" value="CH"/>
    <property type="match status" value="1"/>
</dbReference>
<dbReference type="SUPFAM" id="SSF47576">
    <property type="entry name" value="Calponin-homology domain, CH-domain"/>
    <property type="match status" value="1"/>
</dbReference>
<accession>A0A3Q2Z2Q0</accession>
<dbReference type="InterPro" id="IPR036872">
    <property type="entry name" value="CH_dom_sf"/>
</dbReference>
<evidence type="ECO:0000259" key="1">
    <source>
        <dbReference type="PROSITE" id="PS50021"/>
    </source>
</evidence>
<dbReference type="InterPro" id="IPR050540">
    <property type="entry name" value="F-actin_Monoox_Mical"/>
</dbReference>
<dbReference type="InterPro" id="IPR001715">
    <property type="entry name" value="CH_dom"/>
</dbReference>
<reference evidence="2" key="2">
    <citation type="submission" date="2025-09" db="UniProtKB">
        <authorList>
            <consortium name="Ensembl"/>
        </authorList>
    </citation>
    <scope>IDENTIFICATION</scope>
</reference>
<dbReference type="PANTHER" id="PTHR23167:SF89">
    <property type="entry name" value="MICAL-LIKE PROTEIN 1"/>
    <property type="match status" value="1"/>
</dbReference>
<name>A0A3Q2Z2Q0_HIPCM</name>
<feature type="domain" description="Calponin-homology (CH)" evidence="1">
    <location>
        <begin position="1"/>
        <end position="105"/>
    </location>
</feature>
<dbReference type="Gene3D" id="1.10.418.10">
    <property type="entry name" value="Calponin-like domain"/>
    <property type="match status" value="1"/>
</dbReference>
<dbReference type="Ensembl" id="ENSHCOT00000006638.1">
    <property type="protein sequence ID" value="ENSHCOP00000020247.1"/>
    <property type="gene ID" value="ENSHCOG00000006186.1"/>
</dbReference>
<dbReference type="Pfam" id="PF00307">
    <property type="entry name" value="CH"/>
    <property type="match status" value="1"/>
</dbReference>
<dbReference type="OMA" id="RVLLEWC"/>
<dbReference type="PANTHER" id="PTHR23167">
    <property type="entry name" value="CALPONIN HOMOLOGY DOMAIN-CONTAINING PROTEIN DDB_G0272472-RELATED"/>
    <property type="match status" value="1"/>
</dbReference>
<dbReference type="Proteomes" id="UP000264820">
    <property type="component" value="Unplaced"/>
</dbReference>